<gene>
    <name evidence="1" type="ORF">MNBD_GAMMA01-1873</name>
</gene>
<dbReference type="EMBL" id="UOEW01000079">
    <property type="protein sequence ID" value="VAW34707.1"/>
    <property type="molecule type" value="Genomic_DNA"/>
</dbReference>
<dbReference type="InterPro" id="IPR036515">
    <property type="entry name" value="Transposase_17_sf"/>
</dbReference>
<dbReference type="SUPFAM" id="SSF143422">
    <property type="entry name" value="Transposase IS200-like"/>
    <property type="match status" value="1"/>
</dbReference>
<name>A0A3B0V995_9ZZZZ</name>
<dbReference type="GO" id="GO:0003677">
    <property type="term" value="F:DNA binding"/>
    <property type="evidence" value="ECO:0007669"/>
    <property type="project" value="InterPro"/>
</dbReference>
<reference evidence="1" key="1">
    <citation type="submission" date="2018-06" db="EMBL/GenBank/DDBJ databases">
        <authorList>
            <person name="Zhirakovskaya E."/>
        </authorList>
    </citation>
    <scope>NUCLEOTIDE SEQUENCE</scope>
</reference>
<dbReference type="PANTHER" id="PTHR34322:SF2">
    <property type="entry name" value="TRANSPOSASE IS200-LIKE DOMAIN-CONTAINING PROTEIN"/>
    <property type="match status" value="1"/>
</dbReference>
<sequence>MTVARKQLISIKDTPYYHIITRCVRRAFLCGKDRYSGKCFEHRRGLIVQRIKHLANSFNIDVCAYSVMSNHYHLVLKVNDTKDWSEKQVL</sequence>
<feature type="non-terminal residue" evidence="1">
    <location>
        <position position="90"/>
    </location>
</feature>
<proteinExistence type="predicted"/>
<dbReference type="PANTHER" id="PTHR34322">
    <property type="entry name" value="TRANSPOSASE, Y1_TNP DOMAIN-CONTAINING"/>
    <property type="match status" value="1"/>
</dbReference>
<accession>A0A3B0V995</accession>
<protein>
    <submittedName>
        <fullName evidence="1">Mobile element protein</fullName>
    </submittedName>
</protein>
<dbReference type="Gene3D" id="3.30.70.1290">
    <property type="entry name" value="Transposase IS200-like"/>
    <property type="match status" value="1"/>
</dbReference>
<dbReference type="AlphaFoldDB" id="A0A3B0V995"/>
<organism evidence="1">
    <name type="scientific">hydrothermal vent metagenome</name>
    <dbReference type="NCBI Taxonomy" id="652676"/>
    <lineage>
        <taxon>unclassified sequences</taxon>
        <taxon>metagenomes</taxon>
        <taxon>ecological metagenomes</taxon>
    </lineage>
</organism>
<dbReference type="GO" id="GO:0006313">
    <property type="term" value="P:DNA transposition"/>
    <property type="evidence" value="ECO:0007669"/>
    <property type="project" value="InterPro"/>
</dbReference>
<evidence type="ECO:0000313" key="1">
    <source>
        <dbReference type="EMBL" id="VAW34707.1"/>
    </source>
</evidence>
<dbReference type="GO" id="GO:0004803">
    <property type="term" value="F:transposase activity"/>
    <property type="evidence" value="ECO:0007669"/>
    <property type="project" value="InterPro"/>
</dbReference>